<keyword evidence="5" id="KW-1185">Reference proteome</keyword>
<evidence type="ECO:0000256" key="2">
    <source>
        <dbReference type="SAM" id="Phobius"/>
    </source>
</evidence>
<proteinExistence type="predicted"/>
<organism evidence="4 5">
    <name type="scientific">Mycena sanguinolenta</name>
    <dbReference type="NCBI Taxonomy" id="230812"/>
    <lineage>
        <taxon>Eukaryota</taxon>
        <taxon>Fungi</taxon>
        <taxon>Dikarya</taxon>
        <taxon>Basidiomycota</taxon>
        <taxon>Agaricomycotina</taxon>
        <taxon>Agaricomycetes</taxon>
        <taxon>Agaricomycetidae</taxon>
        <taxon>Agaricales</taxon>
        <taxon>Marasmiineae</taxon>
        <taxon>Mycenaceae</taxon>
        <taxon>Mycena</taxon>
    </lineage>
</organism>
<reference evidence="4" key="1">
    <citation type="submission" date="2020-05" db="EMBL/GenBank/DDBJ databases">
        <title>Mycena genomes resolve the evolution of fungal bioluminescence.</title>
        <authorList>
            <person name="Tsai I.J."/>
        </authorList>
    </citation>
    <scope>NUCLEOTIDE SEQUENCE</scope>
    <source>
        <strain evidence="4">160909Yilan</strain>
    </source>
</reference>
<accession>A0A8H6Z494</accession>
<name>A0A8H6Z494_9AGAR</name>
<feature type="compositionally biased region" description="Polar residues" evidence="1">
    <location>
        <begin position="357"/>
        <end position="366"/>
    </location>
</feature>
<evidence type="ECO:0000313" key="5">
    <source>
        <dbReference type="Proteomes" id="UP000623467"/>
    </source>
</evidence>
<keyword evidence="2" id="KW-0472">Membrane</keyword>
<feature type="signal peptide" evidence="3">
    <location>
        <begin position="1"/>
        <end position="21"/>
    </location>
</feature>
<keyword evidence="2" id="KW-1133">Transmembrane helix</keyword>
<sequence>MARRSTLPLLLGAAAVARVAADNLSCNGTGMDWYINMVGETPCQTYQSLRQICNSNYQVGVQNVNTPPDGCTDQVSSCCCNTIAFSLSMLCLNCQQNIGTGSGYDAGVGAYTDYLNGCSNPQSKQLPSDIQTAVCNEKLKIDDDIYTNAWPDGSWFYIYTSETIQKDNIVANNNSFTHCASTTVNTTSALGSSTSSTSSAKSSPSSAADNTPVTTTKKIASGAIAGIAVGAVIVGLAVAAALWWFCYYRRRHGRDMRAGMLENPLGDGMTERPRDRRTMDESLAAHAYTYTSGGQTTATSDYFAASVSESGTRSDGPTSSSGPGFAGLGAGTAVGYGLSDTASTGPTSPRRGFHTAGQPSTSNVSLVQADAGGSARATSSSDSSGRGGRPQAGPLPRKRGAGGSGHAPPQGAQAPRVPGRRDSEEPFLEAEGQDEWTSSERHRDGGPVSDVSLGRSASGRLPPAYGEQI</sequence>
<feature type="transmembrane region" description="Helical" evidence="2">
    <location>
        <begin position="223"/>
        <end position="247"/>
    </location>
</feature>
<dbReference type="AlphaFoldDB" id="A0A8H6Z494"/>
<evidence type="ECO:0000313" key="4">
    <source>
        <dbReference type="EMBL" id="KAF7370066.1"/>
    </source>
</evidence>
<feature type="compositionally biased region" description="Acidic residues" evidence="1">
    <location>
        <begin position="425"/>
        <end position="434"/>
    </location>
</feature>
<feature type="compositionally biased region" description="Low complexity" evidence="1">
    <location>
        <begin position="369"/>
        <end position="384"/>
    </location>
</feature>
<keyword evidence="3" id="KW-0732">Signal</keyword>
<evidence type="ECO:0000256" key="3">
    <source>
        <dbReference type="SAM" id="SignalP"/>
    </source>
</evidence>
<feature type="region of interest" description="Disordered" evidence="1">
    <location>
        <begin position="337"/>
        <end position="469"/>
    </location>
</feature>
<dbReference type="OrthoDB" id="2757214at2759"/>
<dbReference type="EMBL" id="JACAZH010000004">
    <property type="protein sequence ID" value="KAF7370066.1"/>
    <property type="molecule type" value="Genomic_DNA"/>
</dbReference>
<dbReference type="Proteomes" id="UP000623467">
    <property type="component" value="Unassembled WGS sequence"/>
</dbReference>
<evidence type="ECO:0000256" key="1">
    <source>
        <dbReference type="SAM" id="MobiDB-lite"/>
    </source>
</evidence>
<protein>
    <recommendedName>
        <fullName evidence="6">Mid2 domain-containing protein</fullName>
    </recommendedName>
</protein>
<feature type="region of interest" description="Disordered" evidence="1">
    <location>
        <begin position="189"/>
        <end position="213"/>
    </location>
</feature>
<comment type="caution">
    <text evidence="4">The sequence shown here is derived from an EMBL/GenBank/DDBJ whole genome shotgun (WGS) entry which is preliminary data.</text>
</comment>
<keyword evidence="2" id="KW-0812">Transmembrane</keyword>
<feature type="chain" id="PRO_5034272958" description="Mid2 domain-containing protein" evidence="3">
    <location>
        <begin position="22"/>
        <end position="469"/>
    </location>
</feature>
<gene>
    <name evidence="4" type="ORF">MSAN_00636600</name>
</gene>
<evidence type="ECO:0008006" key="6">
    <source>
        <dbReference type="Google" id="ProtNLM"/>
    </source>
</evidence>
<feature type="compositionally biased region" description="Low complexity" evidence="1">
    <location>
        <begin position="189"/>
        <end position="208"/>
    </location>
</feature>